<protein>
    <recommendedName>
        <fullName evidence="1">ATPase domain-containing protein</fullName>
    </recommendedName>
</protein>
<reference evidence="2" key="1">
    <citation type="submission" date="2013-07" db="EMBL/GenBank/DDBJ databases">
        <title>The genome of an arbuscular mycorrhizal fungus provides insights into the evolution of the oldest plant symbiosis.</title>
        <authorList>
            <consortium name="DOE Joint Genome Institute"/>
            <person name="Tisserant E."/>
            <person name="Malbreil M."/>
            <person name="Kuo A."/>
            <person name="Kohler A."/>
            <person name="Symeonidi A."/>
            <person name="Balestrini R."/>
            <person name="Charron P."/>
            <person name="Duensing N."/>
            <person name="Frei-dit-Frey N."/>
            <person name="Gianinazzi-Pearson V."/>
            <person name="Gilbert B."/>
            <person name="Handa Y."/>
            <person name="Hijri M."/>
            <person name="Kaul R."/>
            <person name="Kawaguchi M."/>
            <person name="Krajinski F."/>
            <person name="Lammers P."/>
            <person name="Lapierre D."/>
            <person name="Masclaux F.G."/>
            <person name="Murat C."/>
            <person name="Morin E."/>
            <person name="Ndikumana S."/>
            <person name="Pagni M."/>
            <person name="Petitpierre D."/>
            <person name="Requena N."/>
            <person name="Rosikiewicz P."/>
            <person name="Riley R."/>
            <person name="Saito K."/>
            <person name="San Clemente H."/>
            <person name="Shapiro H."/>
            <person name="van Tuinen D."/>
            <person name="Becard G."/>
            <person name="Bonfante P."/>
            <person name="Paszkowski U."/>
            <person name="Shachar-Hill Y."/>
            <person name="Young J.P."/>
            <person name="Sanders I.R."/>
            <person name="Henrissat B."/>
            <person name="Rensing S.A."/>
            <person name="Grigoriev I.V."/>
            <person name="Corradi N."/>
            <person name="Roux C."/>
            <person name="Martin F."/>
        </authorList>
    </citation>
    <scope>NUCLEOTIDE SEQUENCE</scope>
    <source>
        <strain evidence="2">DAOM 197198</strain>
    </source>
</reference>
<name>U9SVY5_RHIID</name>
<dbReference type="HOGENOM" id="CLU_056787_0_0_1"/>
<dbReference type="InterPro" id="IPR011579">
    <property type="entry name" value="ATPase_dom"/>
</dbReference>
<dbReference type="eggNOG" id="ENOG502S617">
    <property type="taxonomic scope" value="Eukaryota"/>
</dbReference>
<proteinExistence type="predicted"/>
<dbReference type="PANTHER" id="PTHR37096:SF1">
    <property type="entry name" value="AAA+ ATPASE DOMAIN-CONTAINING PROTEIN"/>
    <property type="match status" value="1"/>
</dbReference>
<dbReference type="AlphaFoldDB" id="U9SVY5"/>
<dbReference type="GO" id="GO:0005524">
    <property type="term" value="F:ATP binding"/>
    <property type="evidence" value="ECO:0007669"/>
    <property type="project" value="InterPro"/>
</dbReference>
<feature type="domain" description="ATPase" evidence="1">
    <location>
        <begin position="12"/>
        <end position="205"/>
    </location>
</feature>
<dbReference type="VEuPathDB" id="FungiDB:RhiirFUN_001049"/>
<dbReference type="InterPro" id="IPR051667">
    <property type="entry name" value="Archaeal_ATPase_domain"/>
</dbReference>
<evidence type="ECO:0000313" key="2">
    <source>
        <dbReference type="EMBL" id="ERZ95320.1"/>
    </source>
</evidence>
<dbReference type="Pfam" id="PF01637">
    <property type="entry name" value="ATPase_2"/>
    <property type="match status" value="1"/>
</dbReference>
<evidence type="ECO:0000259" key="1">
    <source>
        <dbReference type="Pfam" id="PF01637"/>
    </source>
</evidence>
<gene>
    <name evidence="2" type="ORF">GLOINDRAFT_90107</name>
</gene>
<accession>U9SVY5</accession>
<dbReference type="Gene3D" id="3.40.50.300">
    <property type="entry name" value="P-loop containing nucleotide triphosphate hydrolases"/>
    <property type="match status" value="1"/>
</dbReference>
<dbReference type="EMBL" id="KI301349">
    <property type="protein sequence ID" value="ERZ95320.1"/>
    <property type="molecule type" value="Genomic_DNA"/>
</dbReference>
<sequence>MALFVITIQNLFFNRKREMANFKNAFSVKQPDIHVVIGPPSTGKTALIRQVVQSSKCLFKPIFINLRNGQFDTPQRVYDSIYSQFNPFFNKYKSLLKNNFVKKLYLEYTDFNLLNRFNNRYREKTSDDVRILLEKISDYLPNWSFWHNYQIPSPILIIDEANLLNQLEHKDKSLLKLILNWFVLNSKERERFHIVLTSSDSFFFTWLTECLNTLHVKPYIIGDLTNQEAEEYFEKHALPQYGCKELSGKFNQICKITGTRILIIDKYINEYKIYRNDGIKFKANRFSVYESEYNKLNHGLYPDSYNFRFLDKLNPPLWNDVDLIKVMNAIVKAENQGYIFENDLIKEIGAEKVYSLIDYNFLHRRLTTRFTYDIIDPPNKIILTAMNQPSVCAMKQVLSEIVEKK</sequence>
<dbReference type="PANTHER" id="PTHR37096">
    <property type="entry name" value="YALI0E33429P"/>
    <property type="match status" value="1"/>
</dbReference>
<dbReference type="InterPro" id="IPR027417">
    <property type="entry name" value="P-loop_NTPase"/>
</dbReference>
<organism evidence="2">
    <name type="scientific">Rhizophagus irregularis (strain DAOM 181602 / DAOM 197198 / MUCL 43194)</name>
    <name type="common">Arbuscular mycorrhizal fungus</name>
    <name type="synonym">Glomus intraradices</name>
    <dbReference type="NCBI Taxonomy" id="747089"/>
    <lineage>
        <taxon>Eukaryota</taxon>
        <taxon>Fungi</taxon>
        <taxon>Fungi incertae sedis</taxon>
        <taxon>Mucoromycota</taxon>
        <taxon>Glomeromycotina</taxon>
        <taxon>Glomeromycetes</taxon>
        <taxon>Glomerales</taxon>
        <taxon>Glomeraceae</taxon>
        <taxon>Rhizophagus</taxon>
    </lineage>
</organism>
<dbReference type="SUPFAM" id="SSF52540">
    <property type="entry name" value="P-loop containing nucleoside triphosphate hydrolases"/>
    <property type="match status" value="1"/>
</dbReference>